<accession>A0A9J6BQV6</accession>
<dbReference type="InterPro" id="IPR002067">
    <property type="entry name" value="MCP"/>
</dbReference>
<dbReference type="Proteomes" id="UP001107558">
    <property type="component" value="Chromosome 3"/>
</dbReference>
<evidence type="ECO:0000256" key="8">
    <source>
        <dbReference type="RuleBase" id="RU000488"/>
    </source>
</evidence>
<evidence type="ECO:0000313" key="10">
    <source>
        <dbReference type="Proteomes" id="UP001107558"/>
    </source>
</evidence>
<dbReference type="Pfam" id="PF00153">
    <property type="entry name" value="Mito_carr"/>
    <property type="match status" value="3"/>
</dbReference>
<feature type="repeat" description="Solcar" evidence="7">
    <location>
        <begin position="210"/>
        <end position="306"/>
    </location>
</feature>
<name>A0A9J6BQV6_POLVA</name>
<feature type="repeat" description="Solcar" evidence="7">
    <location>
        <begin position="11"/>
        <end position="104"/>
    </location>
</feature>
<evidence type="ECO:0000256" key="4">
    <source>
        <dbReference type="ARBA" id="ARBA00022692"/>
    </source>
</evidence>
<keyword evidence="5" id="KW-0677">Repeat</keyword>
<dbReference type="PANTHER" id="PTHR24089">
    <property type="entry name" value="SOLUTE CARRIER FAMILY 25"/>
    <property type="match status" value="1"/>
</dbReference>
<evidence type="ECO:0000256" key="3">
    <source>
        <dbReference type="ARBA" id="ARBA00022448"/>
    </source>
</evidence>
<keyword evidence="4 7" id="KW-0812">Transmembrane</keyword>
<dbReference type="InterPro" id="IPR023395">
    <property type="entry name" value="MCP_dom_sf"/>
</dbReference>
<dbReference type="PRINTS" id="PR00926">
    <property type="entry name" value="MITOCARRIER"/>
</dbReference>
<dbReference type="Gene3D" id="1.50.40.10">
    <property type="entry name" value="Mitochondrial carrier domain"/>
    <property type="match status" value="1"/>
</dbReference>
<comment type="subcellular location">
    <subcellularLocation>
        <location evidence="1">Membrane</location>
        <topology evidence="1">Multi-pass membrane protein</topology>
    </subcellularLocation>
</comment>
<dbReference type="SUPFAM" id="SSF103506">
    <property type="entry name" value="Mitochondrial carrier"/>
    <property type="match status" value="1"/>
</dbReference>
<dbReference type="EMBL" id="JADBJN010000003">
    <property type="protein sequence ID" value="KAG5672167.1"/>
    <property type="molecule type" value="Genomic_DNA"/>
</dbReference>
<organism evidence="9 10">
    <name type="scientific">Polypedilum vanderplanki</name>
    <name type="common">Sleeping chironomid midge</name>
    <dbReference type="NCBI Taxonomy" id="319348"/>
    <lineage>
        <taxon>Eukaryota</taxon>
        <taxon>Metazoa</taxon>
        <taxon>Ecdysozoa</taxon>
        <taxon>Arthropoda</taxon>
        <taxon>Hexapoda</taxon>
        <taxon>Insecta</taxon>
        <taxon>Pterygota</taxon>
        <taxon>Neoptera</taxon>
        <taxon>Endopterygota</taxon>
        <taxon>Diptera</taxon>
        <taxon>Nematocera</taxon>
        <taxon>Chironomoidea</taxon>
        <taxon>Chironomidae</taxon>
        <taxon>Chironominae</taxon>
        <taxon>Polypedilum</taxon>
        <taxon>Polypedilum</taxon>
    </lineage>
</organism>
<dbReference type="GO" id="GO:0016020">
    <property type="term" value="C:membrane"/>
    <property type="evidence" value="ECO:0007669"/>
    <property type="project" value="UniProtKB-SubCell"/>
</dbReference>
<gene>
    <name evidence="9" type="ORF">PVAND_002319</name>
</gene>
<protein>
    <recommendedName>
        <fullName evidence="11">Mitochondrial thiamine pyrophosphate carrier</fullName>
    </recommendedName>
</protein>
<evidence type="ECO:0000256" key="7">
    <source>
        <dbReference type="PROSITE-ProRule" id="PRU00282"/>
    </source>
</evidence>
<evidence type="ECO:0000256" key="1">
    <source>
        <dbReference type="ARBA" id="ARBA00004141"/>
    </source>
</evidence>
<keyword evidence="10" id="KW-1185">Reference proteome</keyword>
<evidence type="ECO:0000313" key="9">
    <source>
        <dbReference type="EMBL" id="KAG5672167.1"/>
    </source>
</evidence>
<reference evidence="9" key="1">
    <citation type="submission" date="2021-03" db="EMBL/GenBank/DDBJ databases">
        <title>Chromosome level genome of the anhydrobiotic midge Polypedilum vanderplanki.</title>
        <authorList>
            <person name="Yoshida Y."/>
            <person name="Kikawada T."/>
            <person name="Gusev O."/>
        </authorList>
    </citation>
    <scope>NUCLEOTIDE SEQUENCE</scope>
    <source>
        <strain evidence="9">NIAS01</strain>
        <tissue evidence="9">Whole body or cell culture</tissue>
    </source>
</reference>
<dbReference type="GO" id="GO:0055085">
    <property type="term" value="P:transmembrane transport"/>
    <property type="evidence" value="ECO:0007669"/>
    <property type="project" value="InterPro"/>
</dbReference>
<sequence>MERQEQSLTWFNNMKAPMAGAFSGCVTRAITQPLDCSKVRLQLQVEPVSSSVVGARYTGTIQTLFSIFRDEGVYGLWKGHIPAQLLSVFYGLGQFAAYDQLNRAGRHIKILNEHSDTRHFLCGGIAGAVGNTVSTPFDVVRTRIIAQDHGRGYTSMREGLRMIFVNEGIRGLFRGLGPSVMQVAPLTAIQFWSYNVVIETMMDYTNSDHPTPHLILFAGAIGGIVSKTAVYPLDLCKKRLQIQKFQTARTTYGEHFVCKGLFDCLTRTVAKEGYRGGLFKGLWPSVIKSGIATGLHFFMYEELLSILVRVQV</sequence>
<dbReference type="OrthoDB" id="18574at2759"/>
<evidence type="ECO:0000256" key="5">
    <source>
        <dbReference type="ARBA" id="ARBA00022737"/>
    </source>
</evidence>
<proteinExistence type="inferred from homology"/>
<keyword evidence="6 7" id="KW-0472">Membrane</keyword>
<comment type="similarity">
    <text evidence="2 8">Belongs to the mitochondrial carrier (TC 2.A.29) family.</text>
</comment>
<evidence type="ECO:0000256" key="6">
    <source>
        <dbReference type="ARBA" id="ARBA00023136"/>
    </source>
</evidence>
<dbReference type="PROSITE" id="PS50920">
    <property type="entry name" value="SOLCAR"/>
    <property type="match status" value="3"/>
</dbReference>
<evidence type="ECO:0000256" key="2">
    <source>
        <dbReference type="ARBA" id="ARBA00006375"/>
    </source>
</evidence>
<dbReference type="InterPro" id="IPR018108">
    <property type="entry name" value="MCP_transmembrane"/>
</dbReference>
<evidence type="ECO:0008006" key="11">
    <source>
        <dbReference type="Google" id="ProtNLM"/>
    </source>
</evidence>
<comment type="caution">
    <text evidence="9">The sequence shown here is derived from an EMBL/GenBank/DDBJ whole genome shotgun (WGS) entry which is preliminary data.</text>
</comment>
<keyword evidence="3 8" id="KW-0813">Transport</keyword>
<feature type="repeat" description="Solcar" evidence="7">
    <location>
        <begin position="118"/>
        <end position="200"/>
    </location>
</feature>
<dbReference type="AlphaFoldDB" id="A0A9J6BQV6"/>